<evidence type="ECO:0000256" key="1">
    <source>
        <dbReference type="SAM" id="MobiDB-lite"/>
    </source>
</evidence>
<feature type="compositionally biased region" description="Basic and acidic residues" evidence="1">
    <location>
        <begin position="117"/>
        <end position="145"/>
    </location>
</feature>
<organism evidence="2">
    <name type="scientific">Palpitomonas bilix</name>
    <dbReference type="NCBI Taxonomy" id="652834"/>
    <lineage>
        <taxon>Eukaryota</taxon>
        <taxon>Eukaryota incertae sedis</taxon>
    </lineage>
</organism>
<gene>
    <name evidence="2" type="ORF">PBIL07802_LOCUS19099</name>
</gene>
<dbReference type="EMBL" id="HBIB01029294">
    <property type="protein sequence ID" value="CAE0256842.1"/>
    <property type="molecule type" value="Transcribed_RNA"/>
</dbReference>
<proteinExistence type="predicted"/>
<evidence type="ECO:0000313" key="2">
    <source>
        <dbReference type="EMBL" id="CAE0256842.1"/>
    </source>
</evidence>
<reference evidence="2" key="1">
    <citation type="submission" date="2021-01" db="EMBL/GenBank/DDBJ databases">
        <authorList>
            <person name="Corre E."/>
            <person name="Pelletier E."/>
            <person name="Niang G."/>
            <person name="Scheremetjew M."/>
            <person name="Finn R."/>
            <person name="Kale V."/>
            <person name="Holt S."/>
            <person name="Cochrane G."/>
            <person name="Meng A."/>
            <person name="Brown T."/>
            <person name="Cohen L."/>
        </authorList>
    </citation>
    <scope>NUCLEOTIDE SEQUENCE</scope>
    <source>
        <strain evidence="2">NIES-2562</strain>
    </source>
</reference>
<protein>
    <submittedName>
        <fullName evidence="2">Uncharacterized protein</fullName>
    </submittedName>
</protein>
<dbReference type="AlphaFoldDB" id="A0A7S3GAS9"/>
<sequence length="267" mass="30612">MLADTYRQRVESWIEKEADTLPRSDSVFDDNPKVAAHHQFRDRLPKKELGSSFMSSTKYEMEKDRIRKSVTEAKFLSDGPWQAPDFSLRDRDVPREIQRPMRFKWRTEGERVRDKYDREGSLLDTSKEKNGKKKGGEFDHDHYGDPKQVGPPFKLYFKDQDPSNHKAFINEGTEFVDSYRKQFRTREKSKEIGHGAFTSVVPSNKRLVSPYGYQASLINHSSGQDKTYYTAAKDVAVLGTAGASVGSLTGRDDNLKNTAQILLSSRF</sequence>
<name>A0A7S3GAS9_9EUKA</name>
<accession>A0A7S3GAS9</accession>
<feature type="region of interest" description="Disordered" evidence="1">
    <location>
        <begin position="117"/>
        <end position="147"/>
    </location>
</feature>